<organism evidence="3 4">
    <name type="scientific">Mycolicibacterium arenosum</name>
    <dbReference type="NCBI Taxonomy" id="2952157"/>
    <lineage>
        <taxon>Bacteria</taxon>
        <taxon>Bacillati</taxon>
        <taxon>Actinomycetota</taxon>
        <taxon>Actinomycetes</taxon>
        <taxon>Mycobacteriales</taxon>
        <taxon>Mycobacteriaceae</taxon>
        <taxon>Mycolicibacterium</taxon>
    </lineage>
</organism>
<dbReference type="Pfam" id="PF04075">
    <property type="entry name" value="F420H2_quin_red"/>
    <property type="match status" value="1"/>
</dbReference>
<evidence type="ECO:0000313" key="4">
    <source>
        <dbReference type="Proteomes" id="UP001651690"/>
    </source>
</evidence>
<comment type="catalytic activity">
    <reaction evidence="2">
        <text>oxidized coenzyme F420-(gamma-L-Glu)(n) + a quinol + H(+) = reduced coenzyme F420-(gamma-L-Glu)(n) + a quinone</text>
        <dbReference type="Rhea" id="RHEA:39663"/>
        <dbReference type="Rhea" id="RHEA-COMP:12939"/>
        <dbReference type="Rhea" id="RHEA-COMP:14378"/>
        <dbReference type="ChEBI" id="CHEBI:15378"/>
        <dbReference type="ChEBI" id="CHEBI:24646"/>
        <dbReference type="ChEBI" id="CHEBI:132124"/>
        <dbReference type="ChEBI" id="CHEBI:133980"/>
        <dbReference type="ChEBI" id="CHEBI:139511"/>
    </reaction>
</comment>
<dbReference type="EMBL" id="JANDBD010000002">
    <property type="protein sequence ID" value="MCP9271816.1"/>
    <property type="molecule type" value="Genomic_DNA"/>
</dbReference>
<sequence length="168" mass="18740">MADVDAAEIRAERADFMAEHLASYLESGGTRGHILDVTSVGGREITTHCLVRYRGRTSGRVYVKPLIYGNVGGEIVVVASKGGADTHPEWYLNIIAGQTVDVQIATQAFEATWHEPEGTERHNVWEYMCHLFPPYINYQRSTSRHIPLLMFSAVRPIDVFEPGDSHSP</sequence>
<accession>A0ABT1LY54</accession>
<gene>
    <name evidence="3" type="ORF">NM203_06430</name>
</gene>
<evidence type="ECO:0000256" key="1">
    <source>
        <dbReference type="ARBA" id="ARBA00008710"/>
    </source>
</evidence>
<dbReference type="RefSeq" id="WP_255058894.1">
    <property type="nucleotide sequence ID" value="NZ_JANDBD010000002.1"/>
</dbReference>
<protein>
    <submittedName>
        <fullName evidence="3">Nitroreductase family deazaflavin-dependent oxidoreductase</fullName>
    </submittedName>
</protein>
<dbReference type="Gene3D" id="2.30.110.10">
    <property type="entry name" value="Electron Transport, Fmn-binding Protein, Chain A"/>
    <property type="match status" value="1"/>
</dbReference>
<comment type="similarity">
    <text evidence="1">Belongs to the F420H(2)-dependent quinone reductase family.</text>
</comment>
<dbReference type="InterPro" id="IPR004378">
    <property type="entry name" value="F420H2_quin_Rdtase"/>
</dbReference>
<keyword evidence="4" id="KW-1185">Reference proteome</keyword>
<dbReference type="InterPro" id="IPR012349">
    <property type="entry name" value="Split_barrel_FMN-bd"/>
</dbReference>
<reference evidence="3 4" key="1">
    <citation type="submission" date="2022-06" db="EMBL/GenBank/DDBJ databases">
        <title>Mycolicibacterium sp. CAU 1645 isolated from seawater.</title>
        <authorList>
            <person name="Kim W."/>
        </authorList>
    </citation>
    <scope>NUCLEOTIDE SEQUENCE [LARGE SCALE GENOMIC DNA]</scope>
    <source>
        <strain evidence="3 4">CAU 1645</strain>
    </source>
</reference>
<dbReference type="PANTHER" id="PTHR39428:SF3">
    <property type="entry name" value="DEAZAFLAVIN-DEPENDENT NITROREDUCTASE"/>
    <property type="match status" value="1"/>
</dbReference>
<name>A0ABT1LY54_9MYCO</name>
<proteinExistence type="inferred from homology"/>
<dbReference type="NCBIfam" id="TIGR00026">
    <property type="entry name" value="hi_GC_TIGR00026"/>
    <property type="match status" value="1"/>
</dbReference>
<comment type="caution">
    <text evidence="3">The sequence shown here is derived from an EMBL/GenBank/DDBJ whole genome shotgun (WGS) entry which is preliminary data.</text>
</comment>
<dbReference type="Proteomes" id="UP001651690">
    <property type="component" value="Unassembled WGS sequence"/>
</dbReference>
<dbReference type="PANTHER" id="PTHR39428">
    <property type="entry name" value="F420H(2)-DEPENDENT QUINONE REDUCTASE RV1261C"/>
    <property type="match status" value="1"/>
</dbReference>
<evidence type="ECO:0000313" key="3">
    <source>
        <dbReference type="EMBL" id="MCP9271816.1"/>
    </source>
</evidence>
<evidence type="ECO:0000256" key="2">
    <source>
        <dbReference type="ARBA" id="ARBA00049106"/>
    </source>
</evidence>